<dbReference type="EMBL" id="QSVA01000009">
    <property type="protein sequence ID" value="RGN93570.1"/>
    <property type="molecule type" value="Genomic_DNA"/>
</dbReference>
<accession>A0A3E5EXA3</accession>
<evidence type="ECO:0000313" key="2">
    <source>
        <dbReference type="EMBL" id="RGN93570.1"/>
    </source>
</evidence>
<evidence type="ECO:0000256" key="1">
    <source>
        <dbReference type="SAM" id="MobiDB-lite"/>
    </source>
</evidence>
<proteinExistence type="predicted"/>
<evidence type="ECO:0000313" key="3">
    <source>
        <dbReference type="Proteomes" id="UP000260759"/>
    </source>
</evidence>
<dbReference type="AlphaFoldDB" id="A0A3E5EXA3"/>
<gene>
    <name evidence="2" type="ORF">DXB37_11925</name>
</gene>
<sequence length="143" mass="15497">MADDIKENAMSGGTPTRLRGLAANGNSISPTLEEVASAMPVATMEEKGMASAGQGRVEYSIVGEGSVDIPLPYYGIFLFVSEELNGSSLLFHLAYYKKDFKAVIDSSNIVGNLFNIEQLKDGSKTIRVTNLRSSVQRFSINRL</sequence>
<name>A0A3E5EXA3_BACUN</name>
<dbReference type="RefSeq" id="WP_117600614.1">
    <property type="nucleotide sequence ID" value="NZ_QSVA01000009.1"/>
</dbReference>
<organism evidence="2 3">
    <name type="scientific">Bacteroides uniformis</name>
    <dbReference type="NCBI Taxonomy" id="820"/>
    <lineage>
        <taxon>Bacteria</taxon>
        <taxon>Pseudomonadati</taxon>
        <taxon>Bacteroidota</taxon>
        <taxon>Bacteroidia</taxon>
        <taxon>Bacteroidales</taxon>
        <taxon>Bacteroidaceae</taxon>
        <taxon>Bacteroides</taxon>
    </lineage>
</organism>
<dbReference type="Proteomes" id="UP000260759">
    <property type="component" value="Unassembled WGS sequence"/>
</dbReference>
<protein>
    <submittedName>
        <fullName evidence="2">Uncharacterized protein</fullName>
    </submittedName>
</protein>
<feature type="region of interest" description="Disordered" evidence="1">
    <location>
        <begin position="1"/>
        <end position="23"/>
    </location>
</feature>
<comment type="caution">
    <text evidence="2">The sequence shown here is derived from an EMBL/GenBank/DDBJ whole genome shotgun (WGS) entry which is preliminary data.</text>
</comment>
<reference evidence="2 3" key="1">
    <citation type="submission" date="2018-08" db="EMBL/GenBank/DDBJ databases">
        <title>A genome reference for cultivated species of the human gut microbiota.</title>
        <authorList>
            <person name="Zou Y."/>
            <person name="Xue W."/>
            <person name="Luo G."/>
        </authorList>
    </citation>
    <scope>NUCLEOTIDE SEQUENCE [LARGE SCALE GENOMIC DNA]</scope>
    <source>
        <strain evidence="2 3">OM03-4</strain>
    </source>
</reference>